<evidence type="ECO:0000313" key="2">
    <source>
        <dbReference type="EMBL" id="PON71632.1"/>
    </source>
</evidence>
<keyword evidence="3" id="KW-1185">Reference proteome</keyword>
<protein>
    <submittedName>
        <fullName evidence="2">Uncharacterized protein</fullName>
    </submittedName>
</protein>
<gene>
    <name evidence="2" type="ORF">PanWU01x14_070870</name>
</gene>
<organism evidence="2 3">
    <name type="scientific">Parasponia andersonii</name>
    <name type="common">Sponia andersonii</name>
    <dbReference type="NCBI Taxonomy" id="3476"/>
    <lineage>
        <taxon>Eukaryota</taxon>
        <taxon>Viridiplantae</taxon>
        <taxon>Streptophyta</taxon>
        <taxon>Embryophyta</taxon>
        <taxon>Tracheophyta</taxon>
        <taxon>Spermatophyta</taxon>
        <taxon>Magnoliopsida</taxon>
        <taxon>eudicotyledons</taxon>
        <taxon>Gunneridae</taxon>
        <taxon>Pentapetalae</taxon>
        <taxon>rosids</taxon>
        <taxon>fabids</taxon>
        <taxon>Rosales</taxon>
        <taxon>Cannabaceae</taxon>
        <taxon>Parasponia</taxon>
    </lineage>
</organism>
<dbReference type="PANTHER" id="PTHR33499:SF11">
    <property type="entry name" value="NO APICAL MERISTEM-ASSOCIATED C-TERMINAL DOMAIN-CONTAINING PROTEIN"/>
    <property type="match status" value="1"/>
</dbReference>
<dbReference type="OrthoDB" id="1745817at2759"/>
<feature type="non-terminal residue" evidence="2">
    <location>
        <position position="1"/>
    </location>
</feature>
<name>A0A2P5DED3_PARAD</name>
<feature type="non-terminal residue" evidence="2">
    <location>
        <position position="283"/>
    </location>
</feature>
<evidence type="ECO:0000256" key="1">
    <source>
        <dbReference type="SAM" id="MobiDB-lite"/>
    </source>
</evidence>
<dbReference type="AlphaFoldDB" id="A0A2P5DED3"/>
<reference evidence="3" key="1">
    <citation type="submission" date="2016-06" db="EMBL/GenBank/DDBJ databases">
        <title>Parallel loss of symbiosis genes in relatives of nitrogen-fixing non-legume Parasponia.</title>
        <authorList>
            <person name="Van Velzen R."/>
            <person name="Holmer R."/>
            <person name="Bu F."/>
            <person name="Rutten L."/>
            <person name="Van Zeijl A."/>
            <person name="Liu W."/>
            <person name="Santuari L."/>
            <person name="Cao Q."/>
            <person name="Sharma T."/>
            <person name="Shen D."/>
            <person name="Roswanjaya Y."/>
            <person name="Wardhani T."/>
            <person name="Kalhor M.S."/>
            <person name="Jansen J."/>
            <person name="Van den Hoogen J."/>
            <person name="Gungor B."/>
            <person name="Hartog M."/>
            <person name="Hontelez J."/>
            <person name="Verver J."/>
            <person name="Yang W.-C."/>
            <person name="Schijlen E."/>
            <person name="Repin R."/>
            <person name="Schilthuizen M."/>
            <person name="Schranz E."/>
            <person name="Heidstra R."/>
            <person name="Miyata K."/>
            <person name="Fedorova E."/>
            <person name="Kohlen W."/>
            <person name="Bisseling T."/>
            <person name="Smit S."/>
            <person name="Geurts R."/>
        </authorList>
    </citation>
    <scope>NUCLEOTIDE SEQUENCE [LARGE SCALE GENOMIC DNA]</scope>
    <source>
        <strain evidence="3">cv. WU1-14</strain>
    </source>
</reference>
<comment type="caution">
    <text evidence="2">The sequence shown here is derived from an EMBL/GenBank/DDBJ whole genome shotgun (WGS) entry which is preliminary data.</text>
</comment>
<proteinExistence type="predicted"/>
<accession>A0A2P5DED3</accession>
<feature type="region of interest" description="Disordered" evidence="1">
    <location>
        <begin position="79"/>
        <end position="106"/>
    </location>
</feature>
<feature type="compositionally biased region" description="Low complexity" evidence="1">
    <location>
        <begin position="81"/>
        <end position="97"/>
    </location>
</feature>
<dbReference type="EMBL" id="JXTB01000043">
    <property type="protein sequence ID" value="PON71632.1"/>
    <property type="molecule type" value="Genomic_DNA"/>
</dbReference>
<sequence>DDVHTLGKANFSTFQLWVELPKLDNVRFQLDDVEPANVNNIDELLRESCVVTQDDFLVDDDEFEDVTLEKYDDEEIEIIDSDTSSLPPSTGSSSDGSNPKGKRVREETRRIAIEKELRQVKVAKLKVQHGEQTGKPVLKYGNMFLNLLAKLVRDTIPASTLAWKDVKKEDLDLIFERLDRKFDHPRDNVIFIDSIKQSMMHYLRDWRNNMKVHFITVGGKEALATTKAKPYKNVPKDHWKILCDHFASQDFEAEMIALREEALTQAQAQAHKIADPVDPTLSA</sequence>
<dbReference type="PANTHER" id="PTHR33499">
    <property type="entry name" value="OS12G0282400 PROTEIN-RELATED"/>
    <property type="match status" value="1"/>
</dbReference>
<dbReference type="Proteomes" id="UP000237105">
    <property type="component" value="Unassembled WGS sequence"/>
</dbReference>
<evidence type="ECO:0000313" key="3">
    <source>
        <dbReference type="Proteomes" id="UP000237105"/>
    </source>
</evidence>